<evidence type="ECO:0000313" key="1">
    <source>
        <dbReference type="EnsemblMetazoa" id="Aqu2.1.40281_001"/>
    </source>
</evidence>
<reference evidence="1" key="1">
    <citation type="submission" date="2017-05" db="UniProtKB">
        <authorList>
            <consortium name="EnsemblMetazoa"/>
        </authorList>
    </citation>
    <scope>IDENTIFICATION</scope>
</reference>
<dbReference type="AlphaFoldDB" id="A0A1X7VIV1"/>
<protein>
    <submittedName>
        <fullName evidence="1">Uncharacterized protein</fullName>
    </submittedName>
</protein>
<proteinExistence type="predicted"/>
<organism evidence="1">
    <name type="scientific">Amphimedon queenslandica</name>
    <name type="common">Sponge</name>
    <dbReference type="NCBI Taxonomy" id="400682"/>
    <lineage>
        <taxon>Eukaryota</taxon>
        <taxon>Metazoa</taxon>
        <taxon>Porifera</taxon>
        <taxon>Demospongiae</taxon>
        <taxon>Heteroscleromorpha</taxon>
        <taxon>Haplosclerida</taxon>
        <taxon>Niphatidae</taxon>
        <taxon>Amphimedon</taxon>
    </lineage>
</organism>
<dbReference type="EnsemblMetazoa" id="Aqu2.1.40281_001">
    <property type="protein sequence ID" value="Aqu2.1.40281_001"/>
    <property type="gene ID" value="Aqu2.1.40281"/>
</dbReference>
<name>A0A1X7VIV1_AMPQE</name>
<dbReference type="InParanoid" id="A0A1X7VIV1"/>
<accession>A0A1X7VIV1</accession>
<sequence>MQLRWLYPPVTVSLFPYLKNNLMGHGLGHRLLELITSTDTEIHTDNWIDRTL</sequence>